<dbReference type="Proteomes" id="UP001335737">
    <property type="component" value="Unassembled WGS sequence"/>
</dbReference>
<accession>A0ABU6KJD0</accession>
<comment type="caution">
    <text evidence="1">The sequence shown here is derived from an EMBL/GenBank/DDBJ whole genome shotgun (WGS) entry which is preliminary data.</text>
</comment>
<evidence type="ECO:0000313" key="2">
    <source>
        <dbReference type="Proteomes" id="UP001335737"/>
    </source>
</evidence>
<dbReference type="EMBL" id="JARZFX010000014">
    <property type="protein sequence ID" value="MEC5425427.1"/>
    <property type="molecule type" value="Genomic_DNA"/>
</dbReference>
<dbReference type="RefSeq" id="WP_327608971.1">
    <property type="nucleotide sequence ID" value="NZ_JARZFX010000014.1"/>
</dbReference>
<proteinExistence type="predicted"/>
<reference evidence="1 2" key="1">
    <citation type="journal article" date="2024" name="Int. J. Syst. Evol. Microbiol.">
        <title>Virgibacillus tibetensis sp. nov., isolated from salt lake on the Tibetan Plateau of China.</title>
        <authorList>
            <person name="Phurbu D."/>
            <person name="Liu Z.-X."/>
            <person name="Wang R."/>
            <person name="Zheng Y.-Y."/>
            <person name="Liu H.-C."/>
            <person name="Zhou Y.-G."/>
            <person name="Yu Y.-J."/>
            <person name="Li A.-H."/>
        </authorList>
    </citation>
    <scope>NUCLEOTIDE SEQUENCE [LARGE SCALE GENOMIC DNA]</scope>
    <source>
        <strain evidence="1 2">C22-A2</strain>
    </source>
</reference>
<organism evidence="1 2">
    <name type="scientific">Virgibacillus tibetensis</name>
    <dbReference type="NCBI Taxonomy" id="3042313"/>
    <lineage>
        <taxon>Bacteria</taxon>
        <taxon>Bacillati</taxon>
        <taxon>Bacillota</taxon>
        <taxon>Bacilli</taxon>
        <taxon>Bacillales</taxon>
        <taxon>Bacillaceae</taxon>
        <taxon>Virgibacillus</taxon>
    </lineage>
</organism>
<name>A0ABU6KJD0_9BACI</name>
<protein>
    <submittedName>
        <fullName evidence="1">Uncharacterized protein</fullName>
    </submittedName>
</protein>
<sequence>MYSLVEPNSLFISNINGVIYQTSNQNKGDLNYYVMPIYKLIKYYQPDISSEYFKKHLLNEDTSSVELSVEALKEVKKEEYDLLVYCQNQADNRPLNSPLASIIFNSCVNAENYIGLSHLENIASVEGIKLMNYILKKKGLLLMTEKMSYNATPRHFEMNLGNSSVCLEVSKESGHKIDFISTKVTESDGYIHKDLFLEEFKGYYTQLSKLFNESDTVTVIQNRLTLKELEFIPNLYKRTENASVDYQSGDVWVTVKEILKSNNVLKKQQILVMTTNFRHKISCCAIHIN</sequence>
<keyword evidence="2" id="KW-1185">Reference proteome</keyword>
<gene>
    <name evidence="1" type="ORF">QGM71_18255</name>
</gene>
<evidence type="ECO:0000313" key="1">
    <source>
        <dbReference type="EMBL" id="MEC5425427.1"/>
    </source>
</evidence>